<sequence length="223" mass="24242">MWGPCVEQLRAAGVVRAAEAAEVGRTGENRGRRARNVAGSRSRNVEFVILPVEGFNGDGIVPSAITDSRDIGRYVAKIIADPRTLNKSVFAYSEVLTQREIFQIVEEASGEKLDYNYVCYLVTVSAAPSADKEAQISNEDAMARVVSAQNAAEATGLEDKGAQSALAAAQYTYSTCVRGDNTPEYARYLGYLDGKELYPDLDFIPFQKYVSELIDGTARSAYA</sequence>
<dbReference type="InterPro" id="IPR036291">
    <property type="entry name" value="NAD(P)-bd_dom_sf"/>
</dbReference>
<dbReference type="VEuPathDB" id="FungiDB:FOC1_g10009597"/>
<dbReference type="Proteomes" id="UP000285084">
    <property type="component" value="Unassembled WGS sequence"/>
</dbReference>
<dbReference type="VEuPathDB" id="FungiDB:FOMG_08456"/>
<dbReference type="SUPFAM" id="SSF51735">
    <property type="entry name" value="NAD(P)-binding Rossmann-fold domains"/>
    <property type="match status" value="1"/>
</dbReference>
<gene>
    <name evidence="2" type="ORF">BFJ69_g16733</name>
</gene>
<dbReference type="EMBL" id="MRCX01000528">
    <property type="protein sequence ID" value="RKK64394.1"/>
    <property type="molecule type" value="Genomic_DNA"/>
</dbReference>
<dbReference type="VEuPathDB" id="FungiDB:FOIG_07818"/>
<proteinExistence type="predicted"/>
<dbReference type="VEuPathDB" id="FungiDB:FOC4_g10004519"/>
<dbReference type="Pfam" id="PF05368">
    <property type="entry name" value="NmrA"/>
    <property type="match status" value="1"/>
</dbReference>
<evidence type="ECO:0000313" key="2">
    <source>
        <dbReference type="EMBL" id="RKK64394.1"/>
    </source>
</evidence>
<dbReference type="InterPro" id="IPR008030">
    <property type="entry name" value="NmrA-like"/>
</dbReference>
<protein>
    <recommendedName>
        <fullName evidence="1">NmrA-like domain-containing protein</fullName>
    </recommendedName>
</protein>
<evidence type="ECO:0000313" key="3">
    <source>
        <dbReference type="Proteomes" id="UP000285084"/>
    </source>
</evidence>
<dbReference type="AlphaFoldDB" id="A0A420MAB9"/>
<dbReference type="VEuPathDB" id="FungiDB:FOXG_12701"/>
<name>A0A420MAB9_FUSOX</name>
<evidence type="ECO:0000259" key="1">
    <source>
        <dbReference type="Pfam" id="PF05368"/>
    </source>
</evidence>
<dbReference type="Gene3D" id="3.90.25.10">
    <property type="entry name" value="UDP-galactose 4-epimerase, domain 1"/>
    <property type="match status" value="1"/>
</dbReference>
<dbReference type="VEuPathDB" id="FungiDB:HZS61_017620"/>
<dbReference type="VEuPathDB" id="FungiDB:FOZG_15042"/>
<feature type="domain" description="NmrA-like" evidence="1">
    <location>
        <begin position="60"/>
        <end position="163"/>
    </location>
</feature>
<reference evidence="2 3" key="1">
    <citation type="journal article" date="2018" name="Sci. Rep.">
        <title>Characterisation of pathogen-specific regions and novel effector candidates in Fusarium oxysporum f. sp. cepae.</title>
        <authorList>
            <person name="Armitage A.D."/>
            <person name="Taylor A."/>
            <person name="Sobczyk M.K."/>
            <person name="Baxter L."/>
            <person name="Greenfield B.P."/>
            <person name="Bates H.J."/>
            <person name="Wilson F."/>
            <person name="Jackson A.C."/>
            <person name="Ott S."/>
            <person name="Harrison R.J."/>
            <person name="Clarkson J.P."/>
        </authorList>
    </citation>
    <scope>NUCLEOTIDE SEQUENCE [LARGE SCALE GENOMIC DNA]</scope>
    <source>
        <strain evidence="2 3">Fo_A13</strain>
    </source>
</reference>
<comment type="caution">
    <text evidence="2">The sequence shown here is derived from an EMBL/GenBank/DDBJ whole genome shotgun (WGS) entry which is preliminary data.</text>
</comment>
<accession>A0A420MAB9</accession>
<organism evidence="2 3">
    <name type="scientific">Fusarium oxysporum</name>
    <name type="common">Fusarium vascular wilt</name>
    <dbReference type="NCBI Taxonomy" id="5507"/>
    <lineage>
        <taxon>Eukaryota</taxon>
        <taxon>Fungi</taxon>
        <taxon>Dikarya</taxon>
        <taxon>Ascomycota</taxon>
        <taxon>Pezizomycotina</taxon>
        <taxon>Sordariomycetes</taxon>
        <taxon>Hypocreomycetidae</taxon>
        <taxon>Hypocreales</taxon>
        <taxon>Nectriaceae</taxon>
        <taxon>Fusarium</taxon>
        <taxon>Fusarium oxysporum species complex</taxon>
    </lineage>
</organism>